<dbReference type="PROSITE" id="PS50158">
    <property type="entry name" value="ZF_CCHC"/>
    <property type="match status" value="1"/>
</dbReference>
<accession>A0A9W9YNM6</accession>
<dbReference type="GO" id="GO:0008270">
    <property type="term" value="F:zinc ion binding"/>
    <property type="evidence" value="ECO:0007669"/>
    <property type="project" value="UniProtKB-KW"/>
</dbReference>
<evidence type="ECO:0000313" key="4">
    <source>
        <dbReference type="Proteomes" id="UP001163046"/>
    </source>
</evidence>
<gene>
    <name evidence="3" type="ORF">OS493_016897</name>
</gene>
<evidence type="ECO:0000259" key="2">
    <source>
        <dbReference type="PROSITE" id="PS50158"/>
    </source>
</evidence>
<keyword evidence="1" id="KW-0479">Metal-binding</keyword>
<proteinExistence type="predicted"/>
<dbReference type="InterPro" id="IPR001878">
    <property type="entry name" value="Znf_CCHC"/>
</dbReference>
<comment type="caution">
    <text evidence="3">The sequence shown here is derived from an EMBL/GenBank/DDBJ whole genome shotgun (WGS) entry which is preliminary data.</text>
</comment>
<evidence type="ECO:0000256" key="1">
    <source>
        <dbReference type="PROSITE-ProRule" id="PRU00047"/>
    </source>
</evidence>
<keyword evidence="1" id="KW-0863">Zinc-finger</keyword>
<keyword evidence="1" id="KW-0862">Zinc</keyword>
<sequence length="284" mass="32220">MVHIFHLPLEFDDDLLSTALEKVWRQLIAWRLQHFRVMPPSSLGLSWSHHGYASPSSSCNYWELFLPVLVPWAAPLCAISAVVDTRHLLVLIRRVPHRRKTRKLRRNRRGKGLPPIWKLGYENEDELVKDDEDGDTTRLTILSRRENGEKQEENPVNSLPVWLILADHPSGTSLVDPCGAPIQIFDLGEPVHTSAPLCRKSSPVPNSLVRFTLSSLSGHDGFPGLRDRTRVVKMTLTKDIPPVARVAGFNCRVWYHRQPVYCTICKKSGHRGKDCPAQWSVPAL</sequence>
<organism evidence="3 4">
    <name type="scientific">Desmophyllum pertusum</name>
    <dbReference type="NCBI Taxonomy" id="174260"/>
    <lineage>
        <taxon>Eukaryota</taxon>
        <taxon>Metazoa</taxon>
        <taxon>Cnidaria</taxon>
        <taxon>Anthozoa</taxon>
        <taxon>Hexacorallia</taxon>
        <taxon>Scleractinia</taxon>
        <taxon>Caryophylliina</taxon>
        <taxon>Caryophylliidae</taxon>
        <taxon>Desmophyllum</taxon>
    </lineage>
</organism>
<dbReference type="GO" id="GO:0003676">
    <property type="term" value="F:nucleic acid binding"/>
    <property type="evidence" value="ECO:0007669"/>
    <property type="project" value="InterPro"/>
</dbReference>
<feature type="domain" description="CCHC-type" evidence="2">
    <location>
        <begin position="262"/>
        <end position="276"/>
    </location>
</feature>
<dbReference type="EMBL" id="MU827310">
    <property type="protein sequence ID" value="KAJ7360267.1"/>
    <property type="molecule type" value="Genomic_DNA"/>
</dbReference>
<dbReference type="OrthoDB" id="5989407at2759"/>
<evidence type="ECO:0000313" key="3">
    <source>
        <dbReference type="EMBL" id="KAJ7360267.1"/>
    </source>
</evidence>
<name>A0A9W9YNM6_9CNID</name>
<dbReference type="AlphaFoldDB" id="A0A9W9YNM6"/>
<dbReference type="Proteomes" id="UP001163046">
    <property type="component" value="Unassembled WGS sequence"/>
</dbReference>
<keyword evidence="4" id="KW-1185">Reference proteome</keyword>
<reference evidence="3" key="1">
    <citation type="submission" date="2023-01" db="EMBL/GenBank/DDBJ databases">
        <title>Genome assembly of the deep-sea coral Lophelia pertusa.</title>
        <authorList>
            <person name="Herrera S."/>
            <person name="Cordes E."/>
        </authorList>
    </citation>
    <scope>NUCLEOTIDE SEQUENCE</scope>
    <source>
        <strain evidence="3">USNM1676648</strain>
        <tissue evidence="3">Polyp</tissue>
    </source>
</reference>
<protein>
    <recommendedName>
        <fullName evidence="2">CCHC-type domain-containing protein</fullName>
    </recommendedName>
</protein>